<feature type="compositionally biased region" description="Low complexity" evidence="1">
    <location>
        <begin position="55"/>
        <end position="69"/>
    </location>
</feature>
<dbReference type="Proteomes" id="UP000765509">
    <property type="component" value="Unassembled WGS sequence"/>
</dbReference>
<protein>
    <submittedName>
        <fullName evidence="2">Uncharacterized protein</fullName>
    </submittedName>
</protein>
<feature type="compositionally biased region" description="Basic residues" evidence="1">
    <location>
        <begin position="31"/>
        <end position="41"/>
    </location>
</feature>
<keyword evidence="3" id="KW-1185">Reference proteome</keyword>
<proteinExistence type="predicted"/>
<comment type="caution">
    <text evidence="2">The sequence shown here is derived from an EMBL/GenBank/DDBJ whole genome shotgun (WGS) entry which is preliminary data.</text>
</comment>
<evidence type="ECO:0000313" key="3">
    <source>
        <dbReference type="Proteomes" id="UP000765509"/>
    </source>
</evidence>
<sequence length="212" mass="23997">MPNAISQRDEIIAALMQQAEDANNPWDDRNNKRKDKGKGRRISFQDTIPSPPLPSSSKSKPVVKTQKSPAPIPNLTSTIRHNPIQMLMRDAPPDFKYTKIHIKLLWGVLTPAAIPREPDKRLLKEFYQLFSSAEEVHNVPQNFQGVKLISEAQVQTLCDAYSGKRKIGKNIINMKDFYITYVHATLAKLGICIWAPDSIYNEACHIVALMTF</sequence>
<evidence type="ECO:0000313" key="2">
    <source>
        <dbReference type="EMBL" id="MBW0566124.1"/>
    </source>
</evidence>
<reference evidence="2" key="1">
    <citation type="submission" date="2021-03" db="EMBL/GenBank/DDBJ databases">
        <title>Draft genome sequence of rust myrtle Austropuccinia psidii MF-1, a brazilian biotype.</title>
        <authorList>
            <person name="Quecine M.C."/>
            <person name="Pachon D.M.R."/>
            <person name="Bonatelli M.L."/>
            <person name="Correr F.H."/>
            <person name="Franceschini L.M."/>
            <person name="Leite T.F."/>
            <person name="Margarido G.R.A."/>
            <person name="Almeida C.A."/>
            <person name="Ferrarezi J.A."/>
            <person name="Labate C.A."/>
        </authorList>
    </citation>
    <scope>NUCLEOTIDE SEQUENCE</scope>
    <source>
        <strain evidence="2">MF-1</strain>
    </source>
</reference>
<organism evidence="2 3">
    <name type="scientific">Austropuccinia psidii MF-1</name>
    <dbReference type="NCBI Taxonomy" id="1389203"/>
    <lineage>
        <taxon>Eukaryota</taxon>
        <taxon>Fungi</taxon>
        <taxon>Dikarya</taxon>
        <taxon>Basidiomycota</taxon>
        <taxon>Pucciniomycotina</taxon>
        <taxon>Pucciniomycetes</taxon>
        <taxon>Pucciniales</taxon>
        <taxon>Sphaerophragmiaceae</taxon>
        <taxon>Austropuccinia</taxon>
    </lineage>
</organism>
<evidence type="ECO:0000256" key="1">
    <source>
        <dbReference type="SAM" id="MobiDB-lite"/>
    </source>
</evidence>
<gene>
    <name evidence="2" type="ORF">O181_105839</name>
</gene>
<dbReference type="EMBL" id="AVOT02078610">
    <property type="protein sequence ID" value="MBW0566124.1"/>
    <property type="molecule type" value="Genomic_DNA"/>
</dbReference>
<dbReference type="AlphaFoldDB" id="A0A9Q3JQX7"/>
<dbReference type="OrthoDB" id="2505488at2759"/>
<name>A0A9Q3JQX7_9BASI</name>
<feature type="region of interest" description="Disordered" evidence="1">
    <location>
        <begin position="16"/>
        <end position="77"/>
    </location>
</feature>
<accession>A0A9Q3JQX7</accession>